<dbReference type="Gene3D" id="6.10.140.2220">
    <property type="match status" value="1"/>
</dbReference>
<feature type="compositionally biased region" description="Acidic residues" evidence="5">
    <location>
        <begin position="17"/>
        <end position="38"/>
    </location>
</feature>
<dbReference type="PANTHER" id="PTHR12298:SF6">
    <property type="entry name" value="MYND-TYPE DOMAIN-CONTAINING PROTEIN"/>
    <property type="match status" value="1"/>
</dbReference>
<evidence type="ECO:0000313" key="8">
    <source>
        <dbReference type="Proteomes" id="UP000011116"/>
    </source>
</evidence>
<dbReference type="InterPro" id="IPR007320">
    <property type="entry name" value="PDCD2_C"/>
</dbReference>
<evidence type="ECO:0000256" key="5">
    <source>
        <dbReference type="SAM" id="MobiDB-lite"/>
    </source>
</evidence>
<evidence type="ECO:0000256" key="2">
    <source>
        <dbReference type="ARBA" id="ARBA00022771"/>
    </source>
</evidence>
<dbReference type="Gramene" id="HORVU.MOREX.r3.5HG0429980.1">
    <property type="protein sequence ID" value="HORVU.MOREX.r3.5HG0429980.1"/>
    <property type="gene ID" value="HORVU.MOREX.r3.5HG0429980"/>
</dbReference>
<evidence type="ECO:0000313" key="7">
    <source>
        <dbReference type="EnsemblPlants" id="HORVU.MOREX.r3.5HG0429980.1"/>
    </source>
</evidence>
<dbReference type="InterPro" id="IPR002893">
    <property type="entry name" value="Znf_MYND"/>
</dbReference>
<dbReference type="EnsemblPlants" id="HORVU.MOREX.r3.5HG0429980.1">
    <property type="protein sequence ID" value="HORVU.MOREX.r3.5HG0429980.1"/>
    <property type="gene ID" value="HORVU.MOREX.r3.5HG0429980"/>
</dbReference>
<evidence type="ECO:0000259" key="6">
    <source>
        <dbReference type="PROSITE" id="PS50865"/>
    </source>
</evidence>
<feature type="compositionally biased region" description="Polar residues" evidence="5">
    <location>
        <begin position="1"/>
        <end position="13"/>
    </location>
</feature>
<dbReference type="PANTHER" id="PTHR12298">
    <property type="entry name" value="PCDC2 PROGRAMMED CELL DEATH PROTEIN 2 -RELATED"/>
    <property type="match status" value="1"/>
</dbReference>
<dbReference type="Gramene" id="HORVU.MOREX.r2.5HG0357320.1">
    <property type="protein sequence ID" value="HORVU.MOREX.r2.5HG0357320.1"/>
    <property type="gene ID" value="HORVU.MOREX.r2.5HG0357320"/>
</dbReference>
<dbReference type="Pfam" id="PF04194">
    <property type="entry name" value="PDCD2_C"/>
    <property type="match status" value="1"/>
</dbReference>
<evidence type="ECO:0000256" key="1">
    <source>
        <dbReference type="ARBA" id="ARBA00022723"/>
    </source>
</evidence>
<evidence type="ECO:0000256" key="3">
    <source>
        <dbReference type="ARBA" id="ARBA00022833"/>
    </source>
</evidence>
<dbReference type="Proteomes" id="UP000011116">
    <property type="component" value="Chromosome 5H"/>
</dbReference>
<protein>
    <recommendedName>
        <fullName evidence="6">MYND-type domain-containing protein</fullName>
    </recommendedName>
</protein>
<evidence type="ECO:0000256" key="4">
    <source>
        <dbReference type="PROSITE-ProRule" id="PRU00134"/>
    </source>
</evidence>
<dbReference type="AlphaFoldDB" id="A0A8I6Y6N1"/>
<feature type="region of interest" description="Disordered" evidence="5">
    <location>
        <begin position="1"/>
        <end position="38"/>
    </location>
</feature>
<keyword evidence="8" id="KW-1185">Reference proteome</keyword>
<proteinExistence type="predicted"/>
<dbReference type="PROSITE" id="PS50865">
    <property type="entry name" value="ZF_MYND_2"/>
    <property type="match status" value="1"/>
</dbReference>
<dbReference type="SUPFAM" id="SSF144232">
    <property type="entry name" value="HIT/MYND zinc finger-like"/>
    <property type="match status" value="1"/>
</dbReference>
<reference evidence="7" key="3">
    <citation type="submission" date="2022-01" db="UniProtKB">
        <authorList>
            <consortium name="EnsemblPlants"/>
        </authorList>
    </citation>
    <scope>IDENTIFICATION</scope>
    <source>
        <strain evidence="7">subsp. vulgare</strain>
    </source>
</reference>
<keyword evidence="1" id="KW-0479">Metal-binding</keyword>
<reference evidence="7" key="2">
    <citation type="submission" date="2020-10" db="EMBL/GenBank/DDBJ databases">
        <authorList>
            <person name="Scholz U."/>
            <person name="Mascher M."/>
            <person name="Fiebig A."/>
        </authorList>
    </citation>
    <scope>NUCLEOTIDE SEQUENCE [LARGE SCALE GENOMIC DNA]</scope>
    <source>
        <strain evidence="7">cv. Morex</strain>
    </source>
</reference>
<sequence>MELDTSSLQNLRITSHEEDEVLEGDDMDDDGDDDEDLLMEEPEVTLGFLEAPEDPLDRHRLLPQHFPDKAGGAPAWLDPVDLPSGGSSSCGFCGDPLRFVLQLNAPVKWKETDYHRAFFVFMCPSMSCLMRDQQQQGKHRAQSPTRSVKVFRCQLPKNNPFYPVQEPRPEDCVDREGCVVTHSAGGPRAQLCDWCGTWKGEKLCRHCEKAMYCSKKHQELHWHASHKNDCCQVPGSLDDSNLAGARKVFAGISWPEYTMFSRKETSYFPCGGGNSLEQLVEEEDEPDDITQLLMDQFEADDDSTCWASFTDRIKGTQVLRYCGEENAEPLWAQSTQSLTSADIPSCIYCNGPLGYEFQVMPQLLDYFNVESDRDPLDWATIIVYTCRDSCDKSVSYKEEFVWVQLSPDTISTYRATSTPAGL</sequence>
<accession>A0A8I6Y6N1</accession>
<dbReference type="Pfam" id="PF01753">
    <property type="entry name" value="zf-MYND"/>
    <property type="match status" value="1"/>
</dbReference>
<keyword evidence="2 4" id="KW-0863">Zinc-finger</keyword>
<organism evidence="7 8">
    <name type="scientific">Hordeum vulgare subsp. vulgare</name>
    <name type="common">Domesticated barley</name>
    <dbReference type="NCBI Taxonomy" id="112509"/>
    <lineage>
        <taxon>Eukaryota</taxon>
        <taxon>Viridiplantae</taxon>
        <taxon>Streptophyta</taxon>
        <taxon>Embryophyta</taxon>
        <taxon>Tracheophyta</taxon>
        <taxon>Spermatophyta</taxon>
        <taxon>Magnoliopsida</taxon>
        <taxon>Liliopsida</taxon>
        <taxon>Poales</taxon>
        <taxon>Poaceae</taxon>
        <taxon>BOP clade</taxon>
        <taxon>Pooideae</taxon>
        <taxon>Triticodae</taxon>
        <taxon>Triticeae</taxon>
        <taxon>Hordeinae</taxon>
        <taxon>Hordeum</taxon>
    </lineage>
</organism>
<name>A0A8I6Y6N1_HORVV</name>
<feature type="domain" description="MYND-type" evidence="6">
    <location>
        <begin position="192"/>
        <end position="230"/>
    </location>
</feature>
<dbReference type="GO" id="GO:0008270">
    <property type="term" value="F:zinc ion binding"/>
    <property type="evidence" value="ECO:0007669"/>
    <property type="project" value="UniProtKB-KW"/>
</dbReference>
<keyword evidence="3" id="KW-0862">Zinc</keyword>
<reference evidence="8" key="1">
    <citation type="journal article" date="2012" name="Nature">
        <title>A physical, genetic and functional sequence assembly of the barley genome.</title>
        <authorList>
            <consortium name="The International Barley Genome Sequencing Consortium"/>
            <person name="Mayer K.F."/>
            <person name="Waugh R."/>
            <person name="Brown J.W."/>
            <person name="Schulman A."/>
            <person name="Langridge P."/>
            <person name="Platzer M."/>
            <person name="Fincher G.B."/>
            <person name="Muehlbauer G.J."/>
            <person name="Sato K."/>
            <person name="Close T.J."/>
            <person name="Wise R.P."/>
            <person name="Stein N."/>
        </authorList>
    </citation>
    <scope>NUCLEOTIDE SEQUENCE [LARGE SCALE GENOMIC DNA]</scope>
    <source>
        <strain evidence="8">cv. Morex</strain>
    </source>
</reference>
<dbReference type="GO" id="GO:0005737">
    <property type="term" value="C:cytoplasm"/>
    <property type="evidence" value="ECO:0007669"/>
    <property type="project" value="InterPro"/>
</dbReference>